<dbReference type="SUPFAM" id="SSF51261">
    <property type="entry name" value="Duplicated hybrid motif"/>
    <property type="match status" value="1"/>
</dbReference>
<comment type="caution">
    <text evidence="3">The sequence shown here is derived from an EMBL/GenBank/DDBJ whole genome shotgun (WGS) entry which is preliminary data.</text>
</comment>
<dbReference type="InterPro" id="IPR050570">
    <property type="entry name" value="Cell_wall_metabolism_enzyme"/>
</dbReference>
<gene>
    <name evidence="3" type="ORF">ABCQ75_05255</name>
</gene>
<keyword evidence="3" id="KW-0378">Hydrolase</keyword>
<dbReference type="Pfam" id="PF01551">
    <property type="entry name" value="Peptidase_M23"/>
    <property type="match status" value="1"/>
</dbReference>
<dbReference type="CDD" id="cd12797">
    <property type="entry name" value="M23_peptidase"/>
    <property type="match status" value="1"/>
</dbReference>
<dbReference type="PANTHER" id="PTHR21666:SF289">
    <property type="entry name" value="L-ALA--D-GLU ENDOPEPTIDASE"/>
    <property type="match status" value="1"/>
</dbReference>
<evidence type="ECO:0000313" key="3">
    <source>
        <dbReference type="EMBL" id="MEN2743944.1"/>
    </source>
</evidence>
<dbReference type="EC" id="3.4.24.-" evidence="3"/>
<evidence type="ECO:0000259" key="2">
    <source>
        <dbReference type="Pfam" id="PF01551"/>
    </source>
</evidence>
<dbReference type="InterPro" id="IPR016047">
    <property type="entry name" value="M23ase_b-sheet_dom"/>
</dbReference>
<evidence type="ECO:0000313" key="4">
    <source>
        <dbReference type="Proteomes" id="UP001422074"/>
    </source>
</evidence>
<dbReference type="PANTHER" id="PTHR21666">
    <property type="entry name" value="PEPTIDASE-RELATED"/>
    <property type="match status" value="1"/>
</dbReference>
<protein>
    <submittedName>
        <fullName evidence="3">M23 family metallopeptidase</fullName>
        <ecNumber evidence="3">3.4.24.-</ecNumber>
    </submittedName>
</protein>
<sequence>MDSARLRGRRRAEPARPFRLLPSAPARRAGSYALVAGFLALGAAPGLVGVAMPGTPGLEQAALQAQPEVAASQDAELDFPRTSVATAKKPKAAAVKAQGSVSSKAASAAAPTTPAGLGKPLASLQLASPFGWRANPLGTGSDLHTGADFVAACGTPVIASAAGTVVEAGWHAYGGGNRIVVNHGNGLKTTYNHLSTIGVSVGQKVGAAQQIGAAGTTGASTGCHLHFEVVEKGTTVDPMGFL</sequence>
<reference evidence="3 4" key="1">
    <citation type="submission" date="2024-05" db="EMBL/GenBank/DDBJ databases">
        <title>Sinomonas sp. nov., isolated from a waste landfill.</title>
        <authorList>
            <person name="Zhao Y."/>
        </authorList>
    </citation>
    <scope>NUCLEOTIDE SEQUENCE [LARGE SCALE GENOMIC DNA]</scope>
    <source>
        <strain evidence="3 4">CCTCC AB2014300</strain>
    </source>
</reference>
<feature type="domain" description="M23ase beta-sheet core" evidence="2">
    <location>
        <begin position="143"/>
        <end position="238"/>
    </location>
</feature>
<dbReference type="Proteomes" id="UP001422074">
    <property type="component" value="Unassembled WGS sequence"/>
</dbReference>
<dbReference type="GO" id="GO:0016787">
    <property type="term" value="F:hydrolase activity"/>
    <property type="evidence" value="ECO:0007669"/>
    <property type="project" value="UniProtKB-KW"/>
</dbReference>
<keyword evidence="1" id="KW-0732">Signal</keyword>
<organism evidence="3 4">
    <name type="scientific">Sinomonas halotolerans</name>
    <dbReference type="NCBI Taxonomy" id="1644133"/>
    <lineage>
        <taxon>Bacteria</taxon>
        <taxon>Bacillati</taxon>
        <taxon>Actinomycetota</taxon>
        <taxon>Actinomycetes</taxon>
        <taxon>Micrococcales</taxon>
        <taxon>Micrococcaceae</taxon>
        <taxon>Sinomonas</taxon>
    </lineage>
</organism>
<dbReference type="InterPro" id="IPR011055">
    <property type="entry name" value="Dup_hybrid_motif"/>
</dbReference>
<dbReference type="Gene3D" id="2.70.70.10">
    <property type="entry name" value="Glucose Permease (Domain IIA)"/>
    <property type="match status" value="1"/>
</dbReference>
<keyword evidence="4" id="KW-1185">Reference proteome</keyword>
<proteinExistence type="predicted"/>
<evidence type="ECO:0000256" key="1">
    <source>
        <dbReference type="ARBA" id="ARBA00022729"/>
    </source>
</evidence>
<name>A0ABU9WZB6_9MICC</name>
<dbReference type="EMBL" id="JBDFRB010000003">
    <property type="protein sequence ID" value="MEN2743944.1"/>
    <property type="molecule type" value="Genomic_DNA"/>
</dbReference>
<accession>A0ABU9WZB6</accession>
<dbReference type="RefSeq" id="WP_345883590.1">
    <property type="nucleotide sequence ID" value="NZ_JBDFRB010000003.1"/>
</dbReference>